<dbReference type="Gene3D" id="3.40.50.720">
    <property type="entry name" value="NAD(P)-binding Rossmann-like Domain"/>
    <property type="match status" value="1"/>
</dbReference>
<dbReference type="PROSITE" id="PS51201">
    <property type="entry name" value="RCK_N"/>
    <property type="match status" value="1"/>
</dbReference>
<feature type="transmembrane region" description="Helical" evidence="7">
    <location>
        <begin position="118"/>
        <end position="136"/>
    </location>
</feature>
<dbReference type="Proteomes" id="UP001172708">
    <property type="component" value="Unassembled WGS sequence"/>
</dbReference>
<dbReference type="Gene3D" id="1.20.1530.20">
    <property type="match status" value="1"/>
</dbReference>
<comment type="caution">
    <text evidence="9">The sequence shown here is derived from an EMBL/GenBank/DDBJ whole genome shotgun (WGS) entry which is preliminary data.</text>
</comment>
<accession>A0ABT8GEA1</accession>
<name>A0ABT8GEA1_9MICO</name>
<feature type="transmembrane region" description="Helical" evidence="7">
    <location>
        <begin position="6"/>
        <end position="26"/>
    </location>
</feature>
<proteinExistence type="inferred from homology"/>
<gene>
    <name evidence="9" type="primary">ybaL</name>
    <name evidence="9" type="ORF">QQX02_02285</name>
</gene>
<dbReference type="InterPro" id="IPR038770">
    <property type="entry name" value="Na+/solute_symporter_sf"/>
</dbReference>
<dbReference type="InterPro" id="IPR006153">
    <property type="entry name" value="Cation/H_exchanger_TM"/>
</dbReference>
<evidence type="ECO:0000256" key="5">
    <source>
        <dbReference type="ARBA" id="ARBA00022989"/>
    </source>
</evidence>
<dbReference type="Pfam" id="PF00999">
    <property type="entry name" value="Na_H_Exchanger"/>
    <property type="match status" value="1"/>
</dbReference>
<feature type="transmembrane region" description="Helical" evidence="7">
    <location>
        <begin position="33"/>
        <end position="50"/>
    </location>
</feature>
<comment type="subcellular location">
    <subcellularLocation>
        <location evidence="1">Membrane</location>
        <topology evidence="1">Multi-pass membrane protein</topology>
    </subcellularLocation>
</comment>
<feature type="transmembrane region" description="Helical" evidence="7">
    <location>
        <begin position="148"/>
        <end position="173"/>
    </location>
</feature>
<dbReference type="InterPro" id="IPR003148">
    <property type="entry name" value="RCK_N"/>
</dbReference>
<dbReference type="RefSeq" id="WP_301140959.1">
    <property type="nucleotide sequence ID" value="NZ_JAUHQA010000001.1"/>
</dbReference>
<comment type="similarity">
    <text evidence="2">Belongs to the monovalent cation:proton antiporter 2 (CPA2) transporter (TC 2.A.37) family.</text>
</comment>
<sequence length="540" mass="56919">MLHHAPLLTTIAAGLVVAFGLGFLAQKARLSPIVGYLAAGIVIGPFTPGYEADTELAMELAEIGVILLMFGVGLHFSFRELLAVRKVALPGAIAQMTAATALGTGLGLWIGWDLGASMLFGLALSVASTVVMLRALEDEQLLDTRGGHIAVGWLIVEDLAMVIALVMIPVLASDVGGPGALAGELAWTIVKVGAFVALMVVVGRRAIPWLLGRVADSGSRELFTLSVLALGIGVAVGAAYLFDVSFALGAFFAGMILRESDLSHRAAEDSLPLRQAFAVLFFVAVGMLFDWRVIIEQPLALLGTFLVIVAGKTVVAFAIVRALKYSKQMALVVAAALAQIGEFSFILVTLGADLEILSGDARDLVLGGAILSIIANPLLFAWATRAYRETEDVVPIADAPREYEGEDHVLVVGFGRVGARVAEGLWARGVPTVVVDDDERRVETLREQGREAILGNAVRAKVLMAAGIDAATVVIVAIPDPLNAGAIVSKARAMRPEARIIGRGHRDVDVEYLTEMGADRVIVGVHETADLMVAEADSRA</sequence>
<keyword evidence="5 7" id="KW-1133">Transmembrane helix</keyword>
<feature type="transmembrane region" description="Helical" evidence="7">
    <location>
        <begin position="364"/>
        <end position="383"/>
    </location>
</feature>
<dbReference type="Pfam" id="PF02254">
    <property type="entry name" value="TrkA_N"/>
    <property type="match status" value="1"/>
</dbReference>
<dbReference type="PANTHER" id="PTHR42751:SF1">
    <property type="entry name" value="CATION_PROTON ANTIPORTER YBAL-RELATED"/>
    <property type="match status" value="1"/>
</dbReference>
<feature type="transmembrane region" description="Helical" evidence="7">
    <location>
        <begin position="223"/>
        <end position="256"/>
    </location>
</feature>
<reference evidence="9" key="1">
    <citation type="submission" date="2023-06" db="EMBL/GenBank/DDBJ databases">
        <title>Egi l300058.</title>
        <authorList>
            <person name="Gao L."/>
            <person name="Fang B.-Z."/>
            <person name="Li W.-J."/>
        </authorList>
    </citation>
    <scope>NUCLEOTIDE SEQUENCE</scope>
    <source>
        <strain evidence="9">EGI L300058</strain>
    </source>
</reference>
<dbReference type="EMBL" id="JAUHQA010000001">
    <property type="protein sequence ID" value="MDN4479756.1"/>
    <property type="molecule type" value="Genomic_DNA"/>
</dbReference>
<feature type="transmembrane region" description="Helical" evidence="7">
    <location>
        <begin position="88"/>
        <end position="112"/>
    </location>
</feature>
<dbReference type="SUPFAM" id="SSF51735">
    <property type="entry name" value="NAD(P)-binding Rossmann-fold domains"/>
    <property type="match status" value="1"/>
</dbReference>
<evidence type="ECO:0000256" key="4">
    <source>
        <dbReference type="ARBA" id="ARBA00022692"/>
    </source>
</evidence>
<evidence type="ECO:0000313" key="9">
    <source>
        <dbReference type="EMBL" id="MDN4479756.1"/>
    </source>
</evidence>
<feature type="domain" description="RCK N-terminal" evidence="8">
    <location>
        <begin position="406"/>
        <end position="523"/>
    </location>
</feature>
<dbReference type="PANTHER" id="PTHR42751">
    <property type="entry name" value="SODIUM/HYDROGEN EXCHANGER FAMILY/TRKA DOMAIN PROTEIN"/>
    <property type="match status" value="1"/>
</dbReference>
<evidence type="ECO:0000256" key="6">
    <source>
        <dbReference type="ARBA" id="ARBA00023136"/>
    </source>
</evidence>
<evidence type="ECO:0000256" key="1">
    <source>
        <dbReference type="ARBA" id="ARBA00004141"/>
    </source>
</evidence>
<feature type="transmembrane region" description="Helical" evidence="7">
    <location>
        <begin position="329"/>
        <end position="352"/>
    </location>
</feature>
<evidence type="ECO:0000256" key="3">
    <source>
        <dbReference type="ARBA" id="ARBA00022448"/>
    </source>
</evidence>
<evidence type="ECO:0000256" key="7">
    <source>
        <dbReference type="SAM" id="Phobius"/>
    </source>
</evidence>
<feature type="transmembrane region" description="Helical" evidence="7">
    <location>
        <begin position="276"/>
        <end position="294"/>
    </location>
</feature>
<evidence type="ECO:0000259" key="8">
    <source>
        <dbReference type="PROSITE" id="PS51201"/>
    </source>
</evidence>
<keyword evidence="6 7" id="KW-0472">Membrane</keyword>
<dbReference type="InterPro" id="IPR036291">
    <property type="entry name" value="NAD(P)-bd_dom_sf"/>
</dbReference>
<feature type="transmembrane region" description="Helical" evidence="7">
    <location>
        <begin position="56"/>
        <end position="76"/>
    </location>
</feature>
<evidence type="ECO:0000256" key="2">
    <source>
        <dbReference type="ARBA" id="ARBA00005551"/>
    </source>
</evidence>
<feature type="transmembrane region" description="Helical" evidence="7">
    <location>
        <begin position="301"/>
        <end position="323"/>
    </location>
</feature>
<keyword evidence="3" id="KW-0813">Transport</keyword>
<protein>
    <submittedName>
        <fullName evidence="9">YbaL family putative K(+) efflux transporter</fullName>
    </submittedName>
</protein>
<keyword evidence="4 7" id="KW-0812">Transmembrane</keyword>
<keyword evidence="10" id="KW-1185">Reference proteome</keyword>
<feature type="transmembrane region" description="Helical" evidence="7">
    <location>
        <begin position="185"/>
        <end position="202"/>
    </location>
</feature>
<evidence type="ECO:0000313" key="10">
    <source>
        <dbReference type="Proteomes" id="UP001172708"/>
    </source>
</evidence>
<dbReference type="NCBIfam" id="NF007950">
    <property type="entry name" value="PRK10669.1"/>
    <property type="match status" value="1"/>
</dbReference>
<organism evidence="9 10">
    <name type="scientific">Demequina muriae</name>
    <dbReference type="NCBI Taxonomy" id="3051664"/>
    <lineage>
        <taxon>Bacteria</taxon>
        <taxon>Bacillati</taxon>
        <taxon>Actinomycetota</taxon>
        <taxon>Actinomycetes</taxon>
        <taxon>Micrococcales</taxon>
        <taxon>Demequinaceae</taxon>
        <taxon>Demequina</taxon>
    </lineage>
</organism>